<accession>A0A143BMX3</accession>
<dbReference type="CDD" id="cd00056">
    <property type="entry name" value="ENDO3c"/>
    <property type="match status" value="1"/>
</dbReference>
<keyword evidence="4" id="KW-0234">DNA repair</keyword>
<dbReference type="PANTHER" id="PTHR43003:SF5">
    <property type="entry name" value="DNA-3-METHYLADENINE GLYCOSYLASE"/>
    <property type="match status" value="1"/>
</dbReference>
<dbReference type="GO" id="GO:0043916">
    <property type="term" value="F:DNA-7-methylguanine glycosylase activity"/>
    <property type="evidence" value="ECO:0007669"/>
    <property type="project" value="TreeGrafter"/>
</dbReference>
<proteinExistence type="predicted"/>
<dbReference type="STRING" id="1379270.GEMMAAP_16245"/>
<dbReference type="SMART" id="SM00478">
    <property type="entry name" value="ENDO3c"/>
    <property type="match status" value="1"/>
</dbReference>
<dbReference type="KEGG" id="gph:GEMMAAP_16245"/>
<evidence type="ECO:0000259" key="5">
    <source>
        <dbReference type="SMART" id="SM00478"/>
    </source>
</evidence>
<dbReference type="InterPro" id="IPR011257">
    <property type="entry name" value="DNA_glycosylase"/>
</dbReference>
<dbReference type="eggNOG" id="COG0122">
    <property type="taxonomic scope" value="Bacteria"/>
</dbReference>
<dbReference type="Gene3D" id="1.10.340.30">
    <property type="entry name" value="Hypothetical protein, domain 2"/>
    <property type="match status" value="1"/>
</dbReference>
<dbReference type="OrthoDB" id="9811249at2"/>
<dbReference type="Pfam" id="PF00730">
    <property type="entry name" value="HhH-GPD"/>
    <property type="match status" value="1"/>
</dbReference>
<dbReference type="PANTHER" id="PTHR43003">
    <property type="entry name" value="DNA-3-METHYLADENINE GLYCOSYLASE"/>
    <property type="match status" value="1"/>
</dbReference>
<evidence type="ECO:0000256" key="3">
    <source>
        <dbReference type="ARBA" id="ARBA00022763"/>
    </source>
</evidence>
<dbReference type="Gene3D" id="1.10.1670.40">
    <property type="match status" value="1"/>
</dbReference>
<protein>
    <recommendedName>
        <fullName evidence="2">DNA-3-methyladenine glycosylase II</fullName>
        <ecNumber evidence="2">3.2.2.21</ecNumber>
    </recommendedName>
</protein>
<dbReference type="SUPFAM" id="SSF48150">
    <property type="entry name" value="DNA-glycosylase"/>
    <property type="match status" value="1"/>
</dbReference>
<sequence>MTIPRLDAASLHEAVQALCAQDPALARIVAQHGPPTLWARDESFVTLVRIILEQQVSLESAATLFRRLDASVDGGLQPATIAALGADGLRALGVTRQKAAYLFALAEQVIERRLDLSALAALPDAEVLAQLQRVPGIGPWTAQVYLLFALGRPDAWPPGDLALHLALQQARELPKVPTSNEALHLASLWSPYRAVAARILWHGYLSQRGRSVP</sequence>
<evidence type="ECO:0000256" key="2">
    <source>
        <dbReference type="ARBA" id="ARBA00012000"/>
    </source>
</evidence>
<gene>
    <name evidence="6" type="ORF">GEMMAAP_16245</name>
</gene>
<dbReference type="Proteomes" id="UP000076404">
    <property type="component" value="Chromosome"/>
</dbReference>
<dbReference type="RefSeq" id="WP_053333616.1">
    <property type="nucleotide sequence ID" value="NZ_CP011454.1"/>
</dbReference>
<dbReference type="GO" id="GO:0032993">
    <property type="term" value="C:protein-DNA complex"/>
    <property type="evidence" value="ECO:0007669"/>
    <property type="project" value="TreeGrafter"/>
</dbReference>
<dbReference type="AlphaFoldDB" id="A0A143BMX3"/>
<dbReference type="EMBL" id="CP011454">
    <property type="protein sequence ID" value="AMW05925.1"/>
    <property type="molecule type" value="Genomic_DNA"/>
</dbReference>
<dbReference type="GO" id="GO:0008725">
    <property type="term" value="F:DNA-3-methyladenine glycosylase activity"/>
    <property type="evidence" value="ECO:0007669"/>
    <property type="project" value="TreeGrafter"/>
</dbReference>
<evidence type="ECO:0000256" key="4">
    <source>
        <dbReference type="ARBA" id="ARBA00023204"/>
    </source>
</evidence>
<reference evidence="6 7" key="2">
    <citation type="journal article" date="2016" name="Environ. Microbiol. Rep.">
        <title>Metagenomic evidence for the presence of phototrophic Gemmatimonadetes bacteria in diverse environments.</title>
        <authorList>
            <person name="Zeng Y."/>
            <person name="Baumbach J."/>
            <person name="Barbosa E.G."/>
            <person name="Azevedo V."/>
            <person name="Zhang C."/>
            <person name="Koblizek M."/>
        </authorList>
    </citation>
    <scope>NUCLEOTIDE SEQUENCE [LARGE SCALE GENOMIC DNA]</scope>
    <source>
        <strain evidence="6 7">AP64</strain>
    </source>
</reference>
<evidence type="ECO:0000313" key="6">
    <source>
        <dbReference type="EMBL" id="AMW05925.1"/>
    </source>
</evidence>
<organism evidence="6 7">
    <name type="scientific">Gemmatimonas phototrophica</name>
    <dbReference type="NCBI Taxonomy" id="1379270"/>
    <lineage>
        <taxon>Bacteria</taxon>
        <taxon>Pseudomonadati</taxon>
        <taxon>Gemmatimonadota</taxon>
        <taxon>Gemmatimonadia</taxon>
        <taxon>Gemmatimonadales</taxon>
        <taxon>Gemmatimonadaceae</taxon>
        <taxon>Gemmatimonas</taxon>
    </lineage>
</organism>
<dbReference type="InterPro" id="IPR051912">
    <property type="entry name" value="Alkylbase_DNA_Glycosylase/TA"/>
</dbReference>
<keyword evidence="3" id="KW-0227">DNA damage</keyword>
<keyword evidence="7" id="KW-1185">Reference proteome</keyword>
<dbReference type="GO" id="GO:0006285">
    <property type="term" value="P:base-excision repair, AP site formation"/>
    <property type="evidence" value="ECO:0007669"/>
    <property type="project" value="TreeGrafter"/>
</dbReference>
<dbReference type="InterPro" id="IPR003265">
    <property type="entry name" value="HhH-GPD_domain"/>
</dbReference>
<dbReference type="GO" id="GO:0006307">
    <property type="term" value="P:DNA alkylation repair"/>
    <property type="evidence" value="ECO:0007669"/>
    <property type="project" value="TreeGrafter"/>
</dbReference>
<evidence type="ECO:0000313" key="7">
    <source>
        <dbReference type="Proteomes" id="UP000076404"/>
    </source>
</evidence>
<name>A0A143BMX3_9BACT</name>
<reference evidence="6 7" key="1">
    <citation type="journal article" date="2014" name="Proc. Natl. Acad. Sci. U.S.A.">
        <title>Functional type 2 photosynthetic reaction centers found in the rare bacterial phylum Gemmatimonadetes.</title>
        <authorList>
            <person name="Zeng Y."/>
            <person name="Feng F."/>
            <person name="Medova H."/>
            <person name="Dean J."/>
            <person name="Koblizek M."/>
        </authorList>
    </citation>
    <scope>NUCLEOTIDE SEQUENCE [LARGE SCALE GENOMIC DNA]</scope>
    <source>
        <strain evidence="6 7">AP64</strain>
    </source>
</reference>
<dbReference type="EC" id="3.2.2.21" evidence="2"/>
<dbReference type="GO" id="GO:0032131">
    <property type="term" value="F:alkylated DNA binding"/>
    <property type="evidence" value="ECO:0007669"/>
    <property type="project" value="TreeGrafter"/>
</dbReference>
<feature type="domain" description="HhH-GPD" evidence="5">
    <location>
        <begin position="52"/>
        <end position="205"/>
    </location>
</feature>
<comment type="catalytic activity">
    <reaction evidence="1">
        <text>Hydrolysis of alkylated DNA, releasing 3-methyladenine, 3-methylguanine, 7-methylguanine and 7-methyladenine.</text>
        <dbReference type="EC" id="3.2.2.21"/>
    </reaction>
</comment>
<dbReference type="GO" id="GO:0005737">
    <property type="term" value="C:cytoplasm"/>
    <property type="evidence" value="ECO:0007669"/>
    <property type="project" value="TreeGrafter"/>
</dbReference>
<evidence type="ECO:0000256" key="1">
    <source>
        <dbReference type="ARBA" id="ARBA00000086"/>
    </source>
</evidence>